<evidence type="ECO:0000256" key="2">
    <source>
        <dbReference type="SAM" id="Phobius"/>
    </source>
</evidence>
<gene>
    <name evidence="3" type="ORF">FHU40_003993</name>
</gene>
<reference evidence="3 4" key="1">
    <citation type="submission" date="2020-08" db="EMBL/GenBank/DDBJ databases">
        <title>Sequencing the genomes of 1000 actinobacteria strains.</title>
        <authorList>
            <person name="Klenk H.-P."/>
        </authorList>
    </citation>
    <scope>NUCLEOTIDE SEQUENCE [LARGE SCALE GENOMIC DNA]</scope>
    <source>
        <strain evidence="3 4">DSM 105498</strain>
    </source>
</reference>
<feature type="transmembrane region" description="Helical" evidence="2">
    <location>
        <begin position="27"/>
        <end position="49"/>
    </location>
</feature>
<organism evidence="3 4">
    <name type="scientific">Nocardioides soli</name>
    <dbReference type="NCBI Taxonomy" id="1036020"/>
    <lineage>
        <taxon>Bacteria</taxon>
        <taxon>Bacillati</taxon>
        <taxon>Actinomycetota</taxon>
        <taxon>Actinomycetes</taxon>
        <taxon>Propionibacteriales</taxon>
        <taxon>Nocardioidaceae</taxon>
        <taxon>Nocardioides</taxon>
    </lineage>
</organism>
<dbReference type="AlphaFoldDB" id="A0A7W4VYJ6"/>
<keyword evidence="2" id="KW-0812">Transmembrane</keyword>
<protein>
    <submittedName>
        <fullName evidence="3">Uncharacterized protein</fullName>
    </submittedName>
</protein>
<name>A0A7W4VYJ6_9ACTN</name>
<keyword evidence="2" id="KW-0472">Membrane</keyword>
<feature type="region of interest" description="Disordered" evidence="1">
    <location>
        <begin position="1"/>
        <end position="21"/>
    </location>
</feature>
<evidence type="ECO:0000256" key="1">
    <source>
        <dbReference type="SAM" id="MobiDB-lite"/>
    </source>
</evidence>
<dbReference type="EMBL" id="JACHWR010000003">
    <property type="protein sequence ID" value="MBB3044156.1"/>
    <property type="molecule type" value="Genomic_DNA"/>
</dbReference>
<dbReference type="RefSeq" id="WP_183594057.1">
    <property type="nucleotide sequence ID" value="NZ_JACHWR010000003.1"/>
</dbReference>
<dbReference type="Proteomes" id="UP000589626">
    <property type="component" value="Unassembled WGS sequence"/>
</dbReference>
<evidence type="ECO:0000313" key="4">
    <source>
        <dbReference type="Proteomes" id="UP000589626"/>
    </source>
</evidence>
<keyword evidence="4" id="KW-1185">Reference proteome</keyword>
<sequence>MTDDERRRHAGAKQPLSTRPRPQMTPVLVAAGLVMLIVVVFLLITALGYHG</sequence>
<proteinExistence type="predicted"/>
<evidence type="ECO:0000313" key="3">
    <source>
        <dbReference type="EMBL" id="MBB3044156.1"/>
    </source>
</evidence>
<accession>A0A7W4VYJ6</accession>
<comment type="caution">
    <text evidence="3">The sequence shown here is derived from an EMBL/GenBank/DDBJ whole genome shotgun (WGS) entry which is preliminary data.</text>
</comment>
<keyword evidence="2" id="KW-1133">Transmembrane helix</keyword>